<evidence type="ECO:0000256" key="2">
    <source>
        <dbReference type="SAM" id="SignalP"/>
    </source>
</evidence>
<keyword evidence="2" id="KW-0732">Signal</keyword>
<dbReference type="Proteomes" id="UP001551658">
    <property type="component" value="Unassembled WGS sequence"/>
</dbReference>
<proteinExistence type="predicted"/>
<dbReference type="InterPro" id="IPR024520">
    <property type="entry name" value="DUF3558"/>
</dbReference>
<dbReference type="RefSeq" id="WP_357981037.1">
    <property type="nucleotide sequence ID" value="NZ_JBFAIH010000012.1"/>
</dbReference>
<keyword evidence="4" id="KW-1185">Reference proteome</keyword>
<dbReference type="EMBL" id="JBFAIH010000012">
    <property type="protein sequence ID" value="MEV0365106.1"/>
    <property type="molecule type" value="Genomic_DNA"/>
</dbReference>
<evidence type="ECO:0000313" key="3">
    <source>
        <dbReference type="EMBL" id="MEV0365106.1"/>
    </source>
</evidence>
<evidence type="ECO:0000313" key="4">
    <source>
        <dbReference type="Proteomes" id="UP001551658"/>
    </source>
</evidence>
<comment type="caution">
    <text evidence="3">The sequence shown here is derived from an EMBL/GenBank/DDBJ whole genome shotgun (WGS) entry which is preliminary data.</text>
</comment>
<feature type="chain" id="PRO_5046711232" evidence="2">
    <location>
        <begin position="22"/>
        <end position="201"/>
    </location>
</feature>
<protein>
    <submittedName>
        <fullName evidence="3">DUF3558 domain-containing protein</fullName>
    </submittedName>
</protein>
<gene>
    <name evidence="3" type="ORF">AB0H72_20630</name>
</gene>
<feature type="signal peptide" evidence="2">
    <location>
        <begin position="1"/>
        <end position="21"/>
    </location>
</feature>
<reference evidence="3 4" key="1">
    <citation type="submission" date="2024-06" db="EMBL/GenBank/DDBJ databases">
        <title>The Natural Products Discovery Center: Release of the First 8490 Sequenced Strains for Exploring Actinobacteria Biosynthetic Diversity.</title>
        <authorList>
            <person name="Kalkreuter E."/>
            <person name="Kautsar S.A."/>
            <person name="Yang D."/>
            <person name="Bader C.D."/>
            <person name="Teijaro C.N."/>
            <person name="Fluegel L."/>
            <person name="Davis C.M."/>
            <person name="Simpson J.R."/>
            <person name="Lauterbach L."/>
            <person name="Steele A.D."/>
            <person name="Gui C."/>
            <person name="Meng S."/>
            <person name="Li G."/>
            <person name="Viehrig K."/>
            <person name="Ye F."/>
            <person name="Su P."/>
            <person name="Kiefer A.F."/>
            <person name="Nichols A."/>
            <person name="Cepeda A.J."/>
            <person name="Yan W."/>
            <person name="Fan B."/>
            <person name="Jiang Y."/>
            <person name="Adhikari A."/>
            <person name="Zheng C.-J."/>
            <person name="Schuster L."/>
            <person name="Cowan T.M."/>
            <person name="Smanski M.J."/>
            <person name="Chevrette M.G."/>
            <person name="De Carvalho L.P.S."/>
            <person name="Shen B."/>
        </authorList>
    </citation>
    <scope>NUCLEOTIDE SEQUENCE [LARGE SCALE GENOMIC DNA]</scope>
    <source>
        <strain evidence="3 4">NPDC050671</strain>
    </source>
</reference>
<dbReference type="PROSITE" id="PS51257">
    <property type="entry name" value="PROKAR_LIPOPROTEIN"/>
    <property type="match status" value="1"/>
</dbReference>
<evidence type="ECO:0000256" key="1">
    <source>
        <dbReference type="SAM" id="MobiDB-lite"/>
    </source>
</evidence>
<sequence>MKARILLCWVLIAVALLSACAAPENTSTQTTGMQSTSTAPSIAVPAPPTSSQVNMGRAAVNRDPCRELGDDVVAAAGFDPATRDRIDAIFDTYSFVGCKFEHKEKDQFGLFVTTRYLHVNTTNVTMDEFRDREESRATPIEINGIEAITYMDRPTESCHIILETSYGALDISKSVASVFTVEKPCDRMPEIAEMVSAAMPD</sequence>
<accession>A0ABV3FBL8</accession>
<name>A0ABV3FBL8_9NOCA</name>
<feature type="region of interest" description="Disordered" evidence="1">
    <location>
        <begin position="27"/>
        <end position="54"/>
    </location>
</feature>
<organism evidence="3 4">
    <name type="scientific">Nocardia fusca</name>
    <dbReference type="NCBI Taxonomy" id="941183"/>
    <lineage>
        <taxon>Bacteria</taxon>
        <taxon>Bacillati</taxon>
        <taxon>Actinomycetota</taxon>
        <taxon>Actinomycetes</taxon>
        <taxon>Mycobacteriales</taxon>
        <taxon>Nocardiaceae</taxon>
        <taxon>Nocardia</taxon>
    </lineage>
</organism>
<dbReference type="Pfam" id="PF12079">
    <property type="entry name" value="DUF3558"/>
    <property type="match status" value="1"/>
</dbReference>
<feature type="compositionally biased region" description="Low complexity" evidence="1">
    <location>
        <begin position="27"/>
        <end position="38"/>
    </location>
</feature>